<feature type="non-terminal residue" evidence="1">
    <location>
        <position position="123"/>
    </location>
</feature>
<dbReference type="EMBL" id="OW152819">
    <property type="protein sequence ID" value="CAH2074792.1"/>
    <property type="molecule type" value="Genomic_DNA"/>
</dbReference>
<proteinExistence type="predicted"/>
<sequence>MRVILQYYKLTLKQICSCGRLLNGKIAAQKLRDAIANSKRRTVLPSPPARCPSTPCGTLRLAHPAPAVLVSYLSASSPRSYRRPSRRLRLFGQPPHAGAPAIACLYLLGPLSVRVRLTVDPSV</sequence>
<dbReference type="Proteomes" id="UP000837857">
    <property type="component" value="Chromosome 7"/>
</dbReference>
<evidence type="ECO:0000313" key="2">
    <source>
        <dbReference type="Proteomes" id="UP000837857"/>
    </source>
</evidence>
<name>A0ABN8J6Y1_9NEOP</name>
<reference evidence="1" key="1">
    <citation type="submission" date="2022-03" db="EMBL/GenBank/DDBJ databases">
        <authorList>
            <person name="Martin H S."/>
        </authorList>
    </citation>
    <scope>NUCLEOTIDE SEQUENCE</scope>
</reference>
<accession>A0ABN8J6Y1</accession>
<keyword evidence="2" id="KW-1185">Reference proteome</keyword>
<gene>
    <name evidence="1" type="ORF">IPOD504_LOCUS16275</name>
</gene>
<evidence type="ECO:0000313" key="1">
    <source>
        <dbReference type="EMBL" id="CAH2074792.1"/>
    </source>
</evidence>
<organism evidence="1 2">
    <name type="scientific">Iphiclides podalirius</name>
    <name type="common">scarce swallowtail</name>
    <dbReference type="NCBI Taxonomy" id="110791"/>
    <lineage>
        <taxon>Eukaryota</taxon>
        <taxon>Metazoa</taxon>
        <taxon>Ecdysozoa</taxon>
        <taxon>Arthropoda</taxon>
        <taxon>Hexapoda</taxon>
        <taxon>Insecta</taxon>
        <taxon>Pterygota</taxon>
        <taxon>Neoptera</taxon>
        <taxon>Endopterygota</taxon>
        <taxon>Lepidoptera</taxon>
        <taxon>Glossata</taxon>
        <taxon>Ditrysia</taxon>
        <taxon>Papilionoidea</taxon>
        <taxon>Papilionidae</taxon>
        <taxon>Papilioninae</taxon>
        <taxon>Iphiclides</taxon>
    </lineage>
</organism>
<protein>
    <submittedName>
        <fullName evidence="1">Uncharacterized protein</fullName>
    </submittedName>
</protein>